<dbReference type="KEGG" id="mpro:BJP34_34135"/>
<organism evidence="1 2">
    <name type="scientific">Moorena producens PAL-8-15-08-1</name>
    <dbReference type="NCBI Taxonomy" id="1458985"/>
    <lineage>
        <taxon>Bacteria</taxon>
        <taxon>Bacillati</taxon>
        <taxon>Cyanobacteriota</taxon>
        <taxon>Cyanophyceae</taxon>
        <taxon>Coleofasciculales</taxon>
        <taxon>Coleofasciculaceae</taxon>
        <taxon>Moorena</taxon>
    </lineage>
</organism>
<dbReference type="STRING" id="1458985.BJP34_34135"/>
<dbReference type="EMBL" id="CP017599">
    <property type="protein sequence ID" value="AOX03806.1"/>
    <property type="molecule type" value="Genomic_DNA"/>
</dbReference>
<accession>A0A1D8U285</accession>
<dbReference type="AlphaFoldDB" id="A0A1D8U285"/>
<evidence type="ECO:0000313" key="2">
    <source>
        <dbReference type="Proteomes" id="UP000177870"/>
    </source>
</evidence>
<reference evidence="2" key="1">
    <citation type="submission" date="2016-10" db="EMBL/GenBank/DDBJ databases">
        <title>Comparative genomics uncovers the prolific and rare metabolic potential of the cyanobacterial genus Moorea.</title>
        <authorList>
            <person name="Leao T."/>
            <person name="Castelao G."/>
            <person name="Korobeynikov A."/>
            <person name="Monroe E.A."/>
            <person name="Podell S."/>
            <person name="Glukhov E."/>
            <person name="Allen E."/>
            <person name="Gerwick W.H."/>
            <person name="Gerwick L."/>
        </authorList>
    </citation>
    <scope>NUCLEOTIDE SEQUENCE [LARGE SCALE GENOMIC DNA]</scope>
    <source>
        <strain evidence="2">PAL-8-15-08-1</strain>
    </source>
</reference>
<proteinExistence type="predicted"/>
<name>A0A1D8U285_9CYAN</name>
<protein>
    <submittedName>
        <fullName evidence="1">Uncharacterized protein</fullName>
    </submittedName>
</protein>
<dbReference type="Proteomes" id="UP000177870">
    <property type="component" value="Chromosome"/>
</dbReference>
<sequence length="267" mass="30520">MLGFNQSNFIIPISEGMVITQDLPKELETIEIENKYEDCLFMKLEGTIVQPDKIDLLLTINFHDQFLELPGGSIKLGLTGGELRLNLTNGKLPYSNRGFNDDFKVSIEKKRRSKQGSQIHHDKKMSMGLDRNSNQIEFNLGTELNLRKNINHEKTDEFTIMDYQITSKGGETSPAWVFAAKSGEPLLTGTLSSIWLGSITKQDINQPCYIEAIFTVLPKNVHLYEAEGIWFQEISREERAVLDRKIVLFLLKRQLKPYVSRLVLQDV</sequence>
<gene>
    <name evidence="1" type="ORF">BJP34_34135</name>
</gene>
<evidence type="ECO:0000313" key="1">
    <source>
        <dbReference type="EMBL" id="AOX03806.1"/>
    </source>
</evidence>